<keyword evidence="18" id="KW-1185">Reference proteome</keyword>
<dbReference type="PROSITE" id="PS01124">
    <property type="entry name" value="HTH_ARAC_FAMILY_2"/>
    <property type="match status" value="1"/>
</dbReference>
<protein>
    <recommendedName>
        <fullName evidence="2">histidine kinase</fullName>
        <ecNumber evidence="2">2.7.13.3</ecNumber>
    </recommendedName>
</protein>
<evidence type="ECO:0000256" key="1">
    <source>
        <dbReference type="ARBA" id="ARBA00000085"/>
    </source>
</evidence>
<feature type="domain" description="Response regulatory" evidence="16">
    <location>
        <begin position="469"/>
        <end position="584"/>
    </location>
</feature>
<evidence type="ECO:0000259" key="15">
    <source>
        <dbReference type="PROSITE" id="PS50109"/>
    </source>
</evidence>
<dbReference type="GO" id="GO:0003700">
    <property type="term" value="F:DNA-binding transcription factor activity"/>
    <property type="evidence" value="ECO:0007669"/>
    <property type="project" value="InterPro"/>
</dbReference>
<feature type="transmembrane region" description="Helical" evidence="13">
    <location>
        <begin position="34"/>
        <end position="56"/>
    </location>
</feature>
<keyword evidence="11" id="KW-0804">Transcription</keyword>
<dbReference type="Gene3D" id="3.30.565.10">
    <property type="entry name" value="Histidine kinase-like ATPase, C-terminal domain"/>
    <property type="match status" value="1"/>
</dbReference>
<dbReference type="InterPro" id="IPR009057">
    <property type="entry name" value="Homeodomain-like_sf"/>
</dbReference>
<dbReference type="SMART" id="SM00388">
    <property type="entry name" value="HisKA"/>
    <property type="match status" value="1"/>
</dbReference>
<sequence>MLRLSQLPERIDLFLQRLTENEALSEWDKLGKKYMMVQGVFAITGLLVLLIVAWIISARLIFEFSLIYIPIVCVSTAIFYYARKMDFLIKLFKILMIVISSVYVARMGGLLTCGGLFLLAIQAVTSSVILRKPKLILPVSIVFLLAMLSLFVLDPYFPKQQVLNPQQNLIFFFVSLITITGYIFFFSLYAVNLFAKMEEREAQRQKEMSEAKTRLYTNITHEFRTPLTVILGLADSLRSGRKNSPELAKTIIKNGKSLLQLVDQLLELSKMESGSLSVKKISANIVPFLRYVFQLQEYYAEEKNIKMNFEADKQSYVLDFDPEKTTVIVSNLLGNAIKFTPAGGAVKMHVFVENGMLNIIVSDNGIGIPTEKQNKIFDRFYQADDKNTRKAGGAGIGLALTRELVVLLNGTIQVHSVPTKETAFTVKLPVKSTLHAKEFQQREQALPEAEEKIVAEKEPVETQQTKKERLLIVEDNPDVLAYLQACYSDYFRIQLAKDGKEGFEKAVNEIPDVIISDIMMPGMDGFELCKKLKEDFRTSHIPIVLLTAKADIPSRIEGLEQGADAYVVKPFNQQELLVRLQKLLELRKKLYERFSKGNGFDYSKDPIMQREDRFMKKLNSTISENLNNEDFSIPELCEEMAMSKSQLYRKFKALTNQSVARYIRSLRMQKAKHLLSSSSMNITEIGYEVGMKSLSTFSQVFKEEFGKSPREFLMHESEKSYN</sequence>
<dbReference type="Pfam" id="PF00072">
    <property type="entry name" value="Response_reg"/>
    <property type="match status" value="1"/>
</dbReference>
<feature type="transmembrane region" description="Helical" evidence="13">
    <location>
        <begin position="169"/>
        <end position="191"/>
    </location>
</feature>
<evidence type="ECO:0000256" key="6">
    <source>
        <dbReference type="ARBA" id="ARBA00022777"/>
    </source>
</evidence>
<dbReference type="Pfam" id="PF12833">
    <property type="entry name" value="HTH_18"/>
    <property type="match status" value="1"/>
</dbReference>
<evidence type="ECO:0000259" key="16">
    <source>
        <dbReference type="PROSITE" id="PS50110"/>
    </source>
</evidence>
<dbReference type="PANTHER" id="PTHR43547:SF2">
    <property type="entry name" value="HYBRID SIGNAL TRANSDUCTION HISTIDINE KINASE C"/>
    <property type="match status" value="1"/>
</dbReference>
<dbReference type="SUPFAM" id="SSF52172">
    <property type="entry name" value="CheY-like"/>
    <property type="match status" value="1"/>
</dbReference>
<dbReference type="Proteomes" id="UP000474630">
    <property type="component" value="Chromosome"/>
</dbReference>
<dbReference type="CDD" id="cd00082">
    <property type="entry name" value="HisKA"/>
    <property type="match status" value="1"/>
</dbReference>
<evidence type="ECO:0000259" key="14">
    <source>
        <dbReference type="PROSITE" id="PS01124"/>
    </source>
</evidence>
<evidence type="ECO:0000313" key="17">
    <source>
        <dbReference type="EMBL" id="QIA06451.1"/>
    </source>
</evidence>
<dbReference type="GO" id="GO:0000155">
    <property type="term" value="F:phosphorelay sensor kinase activity"/>
    <property type="evidence" value="ECO:0007669"/>
    <property type="project" value="InterPro"/>
</dbReference>
<dbReference type="Gene3D" id="1.10.287.130">
    <property type="match status" value="1"/>
</dbReference>
<dbReference type="PROSITE" id="PS50109">
    <property type="entry name" value="HIS_KIN"/>
    <property type="match status" value="1"/>
</dbReference>
<dbReference type="AlphaFoldDB" id="A0A6C0RBA4"/>
<gene>
    <name evidence="17" type="ORF">G0Q07_01320</name>
</gene>
<feature type="transmembrane region" description="Helical" evidence="13">
    <location>
        <begin position="94"/>
        <end position="123"/>
    </location>
</feature>
<evidence type="ECO:0000256" key="9">
    <source>
        <dbReference type="ARBA" id="ARBA00023015"/>
    </source>
</evidence>
<dbReference type="InterPro" id="IPR036890">
    <property type="entry name" value="HATPase_C_sf"/>
</dbReference>
<keyword evidence="9" id="KW-0805">Transcription regulation</keyword>
<dbReference type="PRINTS" id="PR00344">
    <property type="entry name" value="BCTRLSENSOR"/>
</dbReference>
<evidence type="ECO:0000256" key="13">
    <source>
        <dbReference type="SAM" id="Phobius"/>
    </source>
</evidence>
<evidence type="ECO:0000313" key="18">
    <source>
        <dbReference type="Proteomes" id="UP000474630"/>
    </source>
</evidence>
<dbReference type="SUPFAM" id="SSF47384">
    <property type="entry name" value="Homodimeric domain of signal transducing histidine kinase"/>
    <property type="match status" value="1"/>
</dbReference>
<dbReference type="InterPro" id="IPR001789">
    <property type="entry name" value="Sig_transdc_resp-reg_receiver"/>
</dbReference>
<dbReference type="CDD" id="cd17574">
    <property type="entry name" value="REC_OmpR"/>
    <property type="match status" value="1"/>
</dbReference>
<dbReference type="KEGG" id="drc:G0Q07_01320"/>
<dbReference type="SUPFAM" id="SSF55874">
    <property type="entry name" value="ATPase domain of HSP90 chaperone/DNA topoisomerase II/histidine kinase"/>
    <property type="match status" value="1"/>
</dbReference>
<dbReference type="EC" id="2.7.13.3" evidence="2"/>
<feature type="modified residue" description="4-aspartylphosphate" evidence="12">
    <location>
        <position position="517"/>
    </location>
</feature>
<dbReference type="Gene3D" id="3.40.50.2300">
    <property type="match status" value="1"/>
</dbReference>
<dbReference type="SMART" id="SM00387">
    <property type="entry name" value="HATPase_c"/>
    <property type="match status" value="1"/>
</dbReference>
<dbReference type="Pfam" id="PF02518">
    <property type="entry name" value="HATPase_c"/>
    <property type="match status" value="1"/>
</dbReference>
<keyword evidence="6" id="KW-0418">Kinase</keyword>
<dbReference type="InterPro" id="IPR005467">
    <property type="entry name" value="His_kinase_dom"/>
</dbReference>
<keyword evidence="13" id="KW-1133">Transmembrane helix</keyword>
<dbReference type="PROSITE" id="PS00041">
    <property type="entry name" value="HTH_ARAC_FAMILY_1"/>
    <property type="match status" value="1"/>
</dbReference>
<dbReference type="GO" id="GO:0005524">
    <property type="term" value="F:ATP binding"/>
    <property type="evidence" value="ECO:0007669"/>
    <property type="project" value="UniProtKB-KW"/>
</dbReference>
<feature type="domain" description="HTH araC/xylS-type" evidence="14">
    <location>
        <begin position="616"/>
        <end position="715"/>
    </location>
</feature>
<dbReference type="EMBL" id="CP048409">
    <property type="protein sequence ID" value="QIA06451.1"/>
    <property type="molecule type" value="Genomic_DNA"/>
</dbReference>
<dbReference type="SUPFAM" id="SSF46689">
    <property type="entry name" value="Homeodomain-like"/>
    <property type="match status" value="1"/>
</dbReference>
<dbReference type="FunFam" id="3.30.565.10:FF:000037">
    <property type="entry name" value="Hybrid sensor histidine kinase/response regulator"/>
    <property type="match status" value="1"/>
</dbReference>
<dbReference type="Pfam" id="PF00512">
    <property type="entry name" value="HisKA"/>
    <property type="match status" value="1"/>
</dbReference>
<dbReference type="InterPro" id="IPR018060">
    <property type="entry name" value="HTH_AraC"/>
</dbReference>
<dbReference type="InterPro" id="IPR036097">
    <property type="entry name" value="HisK_dim/P_sf"/>
</dbReference>
<dbReference type="InterPro" id="IPR004358">
    <property type="entry name" value="Sig_transdc_His_kin-like_C"/>
</dbReference>
<keyword evidence="8" id="KW-0902">Two-component regulatory system</keyword>
<evidence type="ECO:0000256" key="3">
    <source>
        <dbReference type="ARBA" id="ARBA00022553"/>
    </source>
</evidence>
<evidence type="ECO:0000256" key="4">
    <source>
        <dbReference type="ARBA" id="ARBA00022679"/>
    </source>
</evidence>
<keyword evidence="3 12" id="KW-0597">Phosphoprotein</keyword>
<keyword evidence="5" id="KW-0547">Nucleotide-binding</keyword>
<proteinExistence type="predicted"/>
<keyword evidence="10" id="KW-0238">DNA-binding</keyword>
<comment type="catalytic activity">
    <reaction evidence="1">
        <text>ATP + protein L-histidine = ADP + protein N-phospho-L-histidine.</text>
        <dbReference type="EC" id="2.7.13.3"/>
    </reaction>
</comment>
<dbReference type="InterPro" id="IPR003661">
    <property type="entry name" value="HisK_dim/P_dom"/>
</dbReference>
<keyword evidence="13" id="KW-0472">Membrane</keyword>
<name>A0A6C0RBA4_9BACT</name>
<keyword evidence="13" id="KW-0812">Transmembrane</keyword>
<evidence type="ECO:0000256" key="11">
    <source>
        <dbReference type="ARBA" id="ARBA00023163"/>
    </source>
</evidence>
<dbReference type="InterPro" id="IPR003594">
    <property type="entry name" value="HATPase_dom"/>
</dbReference>
<keyword evidence="4" id="KW-0808">Transferase</keyword>
<feature type="transmembrane region" description="Helical" evidence="13">
    <location>
        <begin position="135"/>
        <end position="157"/>
    </location>
</feature>
<reference evidence="17 18" key="1">
    <citation type="submission" date="2020-02" db="EMBL/GenBank/DDBJ databases">
        <title>Genome sequencing for Draconibacterium sp. strain M1.</title>
        <authorList>
            <person name="Park S.-J."/>
        </authorList>
    </citation>
    <scope>NUCLEOTIDE SEQUENCE [LARGE SCALE GENOMIC DNA]</scope>
    <source>
        <strain evidence="17 18">M1</strain>
    </source>
</reference>
<organism evidence="17 18">
    <name type="scientific">Draconibacterium halophilum</name>
    <dbReference type="NCBI Taxonomy" id="2706887"/>
    <lineage>
        <taxon>Bacteria</taxon>
        <taxon>Pseudomonadati</taxon>
        <taxon>Bacteroidota</taxon>
        <taxon>Bacteroidia</taxon>
        <taxon>Marinilabiliales</taxon>
        <taxon>Prolixibacteraceae</taxon>
        <taxon>Draconibacterium</taxon>
    </lineage>
</organism>
<feature type="domain" description="Histidine kinase" evidence="15">
    <location>
        <begin position="218"/>
        <end position="432"/>
    </location>
</feature>
<keyword evidence="7" id="KW-0067">ATP-binding</keyword>
<evidence type="ECO:0000256" key="8">
    <source>
        <dbReference type="ARBA" id="ARBA00023012"/>
    </source>
</evidence>
<dbReference type="InterPro" id="IPR018062">
    <property type="entry name" value="HTH_AraC-typ_CS"/>
</dbReference>
<evidence type="ECO:0000256" key="12">
    <source>
        <dbReference type="PROSITE-ProRule" id="PRU00169"/>
    </source>
</evidence>
<evidence type="ECO:0000256" key="2">
    <source>
        <dbReference type="ARBA" id="ARBA00012438"/>
    </source>
</evidence>
<dbReference type="Gene3D" id="1.10.10.60">
    <property type="entry name" value="Homeodomain-like"/>
    <property type="match status" value="2"/>
</dbReference>
<accession>A0A6C0RBA4</accession>
<evidence type="ECO:0000256" key="7">
    <source>
        <dbReference type="ARBA" id="ARBA00022840"/>
    </source>
</evidence>
<dbReference type="InterPro" id="IPR011006">
    <property type="entry name" value="CheY-like_superfamily"/>
</dbReference>
<feature type="transmembrane region" description="Helical" evidence="13">
    <location>
        <begin position="62"/>
        <end position="82"/>
    </location>
</feature>
<dbReference type="PANTHER" id="PTHR43547">
    <property type="entry name" value="TWO-COMPONENT HISTIDINE KINASE"/>
    <property type="match status" value="1"/>
</dbReference>
<dbReference type="SMART" id="SM00342">
    <property type="entry name" value="HTH_ARAC"/>
    <property type="match status" value="1"/>
</dbReference>
<dbReference type="SMART" id="SM00448">
    <property type="entry name" value="REC"/>
    <property type="match status" value="1"/>
</dbReference>
<evidence type="ECO:0000256" key="5">
    <source>
        <dbReference type="ARBA" id="ARBA00022741"/>
    </source>
</evidence>
<dbReference type="GO" id="GO:0043565">
    <property type="term" value="F:sequence-specific DNA binding"/>
    <property type="evidence" value="ECO:0007669"/>
    <property type="project" value="InterPro"/>
</dbReference>
<dbReference type="PROSITE" id="PS50110">
    <property type="entry name" value="RESPONSE_REGULATORY"/>
    <property type="match status" value="1"/>
</dbReference>
<evidence type="ECO:0000256" key="10">
    <source>
        <dbReference type="ARBA" id="ARBA00023125"/>
    </source>
</evidence>
<dbReference type="RefSeq" id="WP_163344384.1">
    <property type="nucleotide sequence ID" value="NZ_CP048409.1"/>
</dbReference>